<keyword evidence="2 4" id="KW-0238">DNA-binding</keyword>
<sequence length="194" mass="21375">MARPRKFDENRVISAVMDTFWRHGYEATSTRDLSESTGLGPSSLYNSFGDKHTLYLRALAFYYERSTTRQVELLRGPGPAKERLRALMVQAIDLDLAPEGGDPDGCFALHAAMERASCDDAVRDEVRRTFATVEDALCATVAEGQAAGEIGSGRDARSLARHVLSTYYGLRVLSRVRDDREALLDVVDSTLAGL</sequence>
<feature type="domain" description="HTH tetR-type" evidence="5">
    <location>
        <begin position="6"/>
        <end position="66"/>
    </location>
</feature>
<dbReference type="InterPro" id="IPR011075">
    <property type="entry name" value="TetR_C"/>
</dbReference>
<dbReference type="SUPFAM" id="SSF48498">
    <property type="entry name" value="Tetracyclin repressor-like, C-terminal domain"/>
    <property type="match status" value="1"/>
</dbReference>
<comment type="caution">
    <text evidence="6">The sequence shown here is derived from an EMBL/GenBank/DDBJ whole genome shotgun (WGS) entry which is preliminary data.</text>
</comment>
<evidence type="ECO:0000259" key="5">
    <source>
        <dbReference type="PROSITE" id="PS50977"/>
    </source>
</evidence>
<feature type="DNA-binding region" description="H-T-H motif" evidence="4">
    <location>
        <begin position="29"/>
        <end position="48"/>
    </location>
</feature>
<evidence type="ECO:0000256" key="3">
    <source>
        <dbReference type="ARBA" id="ARBA00023163"/>
    </source>
</evidence>
<name>A0ABU2SJV2_9ACTN</name>
<keyword evidence="1" id="KW-0805">Transcription regulation</keyword>
<evidence type="ECO:0000313" key="7">
    <source>
        <dbReference type="Proteomes" id="UP001180531"/>
    </source>
</evidence>
<dbReference type="Pfam" id="PF00440">
    <property type="entry name" value="TetR_N"/>
    <property type="match status" value="1"/>
</dbReference>
<dbReference type="InterPro" id="IPR001647">
    <property type="entry name" value="HTH_TetR"/>
</dbReference>
<protein>
    <submittedName>
        <fullName evidence="6">TetR/AcrR family transcriptional regulator</fullName>
    </submittedName>
</protein>
<dbReference type="InterPro" id="IPR009057">
    <property type="entry name" value="Homeodomain-like_sf"/>
</dbReference>
<accession>A0ABU2SJV2</accession>
<evidence type="ECO:0000256" key="1">
    <source>
        <dbReference type="ARBA" id="ARBA00023015"/>
    </source>
</evidence>
<dbReference type="EMBL" id="JAVRFI010000004">
    <property type="protein sequence ID" value="MDT0449258.1"/>
    <property type="molecule type" value="Genomic_DNA"/>
</dbReference>
<evidence type="ECO:0000256" key="4">
    <source>
        <dbReference type="PROSITE-ProRule" id="PRU00335"/>
    </source>
</evidence>
<keyword evidence="3" id="KW-0804">Transcription</keyword>
<proteinExistence type="predicted"/>
<dbReference type="PANTHER" id="PTHR47506:SF10">
    <property type="entry name" value="TRANSCRIPTIONAL REGULATORY PROTEIN"/>
    <property type="match status" value="1"/>
</dbReference>
<gene>
    <name evidence="6" type="ORF">RM609_09235</name>
</gene>
<dbReference type="Pfam" id="PF16925">
    <property type="entry name" value="TetR_C_13"/>
    <property type="match status" value="1"/>
</dbReference>
<evidence type="ECO:0000256" key="2">
    <source>
        <dbReference type="ARBA" id="ARBA00023125"/>
    </source>
</evidence>
<dbReference type="RefSeq" id="WP_311609467.1">
    <property type="nucleotide sequence ID" value="NZ_JAVRFI010000004.1"/>
</dbReference>
<dbReference type="PANTHER" id="PTHR47506">
    <property type="entry name" value="TRANSCRIPTIONAL REGULATORY PROTEIN"/>
    <property type="match status" value="1"/>
</dbReference>
<reference evidence="6" key="1">
    <citation type="submission" date="2024-05" db="EMBL/GenBank/DDBJ databases">
        <title>30 novel species of actinomycetes from the DSMZ collection.</title>
        <authorList>
            <person name="Nouioui I."/>
        </authorList>
    </citation>
    <scope>NUCLEOTIDE SEQUENCE</scope>
    <source>
        <strain evidence="6">DSM 40473</strain>
    </source>
</reference>
<dbReference type="InterPro" id="IPR036271">
    <property type="entry name" value="Tet_transcr_reg_TetR-rel_C_sf"/>
</dbReference>
<dbReference type="Gene3D" id="1.10.10.60">
    <property type="entry name" value="Homeodomain-like"/>
    <property type="match status" value="1"/>
</dbReference>
<evidence type="ECO:0000313" key="6">
    <source>
        <dbReference type="EMBL" id="MDT0449258.1"/>
    </source>
</evidence>
<organism evidence="6 7">
    <name type="scientific">Streptomyces hesseae</name>
    <dbReference type="NCBI Taxonomy" id="3075519"/>
    <lineage>
        <taxon>Bacteria</taxon>
        <taxon>Bacillati</taxon>
        <taxon>Actinomycetota</taxon>
        <taxon>Actinomycetes</taxon>
        <taxon>Kitasatosporales</taxon>
        <taxon>Streptomycetaceae</taxon>
        <taxon>Streptomyces</taxon>
    </lineage>
</organism>
<dbReference type="Proteomes" id="UP001180531">
    <property type="component" value="Unassembled WGS sequence"/>
</dbReference>
<dbReference type="Gene3D" id="1.10.357.10">
    <property type="entry name" value="Tetracycline Repressor, domain 2"/>
    <property type="match status" value="1"/>
</dbReference>
<dbReference type="PROSITE" id="PS50977">
    <property type="entry name" value="HTH_TETR_2"/>
    <property type="match status" value="1"/>
</dbReference>
<keyword evidence="7" id="KW-1185">Reference proteome</keyword>
<dbReference type="SUPFAM" id="SSF46689">
    <property type="entry name" value="Homeodomain-like"/>
    <property type="match status" value="1"/>
</dbReference>